<feature type="transmembrane region" description="Helical" evidence="1">
    <location>
        <begin position="207"/>
        <end position="225"/>
    </location>
</feature>
<accession>D5H5C2</accession>
<reference evidence="2 3" key="1">
    <citation type="journal article" date="2010" name="ISME J.">
        <title>Fine-scale evolution: genomic, phenotypic and ecological differentiation in two coexisting Salinibacter ruber strains.</title>
        <authorList>
            <person name="Pena A."/>
            <person name="Teeling H."/>
            <person name="Huerta-Cepas J."/>
            <person name="Santos F."/>
            <person name="Yarza P."/>
            <person name="Brito-Echeverria J."/>
            <person name="Lucio M."/>
            <person name="Schmitt-Kopplin P."/>
            <person name="Meseguer I."/>
            <person name="Schenowitz C."/>
            <person name="Dossat C."/>
            <person name="Barbe V."/>
            <person name="Dopazo J."/>
            <person name="Rossello-Mora R."/>
            <person name="Schuler M."/>
            <person name="Glockner F.O."/>
            <person name="Amann R."/>
            <person name="Gabaldon T."/>
            <person name="Anton J."/>
        </authorList>
    </citation>
    <scope>NUCLEOTIDE SEQUENCE [LARGE SCALE GENOMIC DNA]</scope>
    <source>
        <strain evidence="2 3">M8</strain>
    </source>
</reference>
<keyword evidence="1" id="KW-1133">Transmembrane helix</keyword>
<gene>
    <name evidence="2" type="ordered locus">SRM_00306</name>
</gene>
<keyword evidence="1" id="KW-0812">Transmembrane</keyword>
<reference evidence="3" key="2">
    <citation type="submission" date="2010-04" db="EMBL/GenBank/DDBJ databases">
        <title>Genome sequence of Salinibacter ruber M8.</title>
        <authorList>
            <consortium name="Genoscope"/>
        </authorList>
    </citation>
    <scope>NUCLEOTIDE SEQUENCE [LARGE SCALE GENOMIC DNA]</scope>
    <source>
        <strain evidence="3">M8</strain>
    </source>
</reference>
<keyword evidence="1" id="KW-0472">Membrane</keyword>
<dbReference type="KEGG" id="srm:SRM_00306"/>
<dbReference type="EMBL" id="FP565814">
    <property type="protein sequence ID" value="CBH23227.1"/>
    <property type="molecule type" value="Genomic_DNA"/>
</dbReference>
<feature type="transmembrane region" description="Helical" evidence="1">
    <location>
        <begin position="133"/>
        <end position="156"/>
    </location>
</feature>
<dbReference type="Proteomes" id="UP000000933">
    <property type="component" value="Chromosome"/>
</dbReference>
<evidence type="ECO:0000256" key="1">
    <source>
        <dbReference type="SAM" id="Phobius"/>
    </source>
</evidence>
<protein>
    <submittedName>
        <fullName evidence="2">Uncharacterized protein</fullName>
    </submittedName>
</protein>
<feature type="transmembrane region" description="Helical" evidence="1">
    <location>
        <begin position="168"/>
        <end position="187"/>
    </location>
</feature>
<name>D5H5C2_SALRM</name>
<sequence>MNCERSHLRKVPGVGGLRVEKTEYSPSFRSTCDSQSPFPACQSGVLILRLCLHYRVPKTLPPTRLRARFPLAMATTSIPSLAGIEAPDREDPVLSFRTALPLGLQLLFWTVYGVVFYGTLLRYLPFPPIAQHLALWAAGSGLAISSFMGFGLHLLLDTTLHPIGKTAGVLGTVAGSGAGWGGLYYWGAEAFNPFAGPVLNLTATLPGQGALLTWPLAFPLLLLLWSGLALGVRHLVAAQHVVELSVLMMSLLAHQSIQSDDQRDP</sequence>
<evidence type="ECO:0000313" key="2">
    <source>
        <dbReference type="EMBL" id="CBH23227.1"/>
    </source>
</evidence>
<organism evidence="2 3">
    <name type="scientific">Salinibacter ruber (strain M8)</name>
    <dbReference type="NCBI Taxonomy" id="761659"/>
    <lineage>
        <taxon>Bacteria</taxon>
        <taxon>Pseudomonadati</taxon>
        <taxon>Rhodothermota</taxon>
        <taxon>Rhodothermia</taxon>
        <taxon>Rhodothermales</taxon>
        <taxon>Salinibacteraceae</taxon>
        <taxon>Salinibacter</taxon>
    </lineage>
</organism>
<dbReference type="AlphaFoldDB" id="D5H5C2"/>
<proteinExistence type="predicted"/>
<feature type="transmembrane region" description="Helical" evidence="1">
    <location>
        <begin position="99"/>
        <end position="121"/>
    </location>
</feature>
<dbReference type="HOGENOM" id="CLU_1049279_0_0_10"/>
<evidence type="ECO:0000313" key="3">
    <source>
        <dbReference type="Proteomes" id="UP000000933"/>
    </source>
</evidence>